<dbReference type="GO" id="GO:0016705">
    <property type="term" value="F:oxidoreductase activity, acting on paired donors, with incorporation or reduction of molecular oxygen"/>
    <property type="evidence" value="ECO:0007669"/>
    <property type="project" value="InterPro"/>
</dbReference>
<dbReference type="InParanoid" id="A0A7L4YP49"/>
<dbReference type="PANTHER" id="PTHR46696:SF6">
    <property type="entry name" value="P450, PUTATIVE (EUROFUNG)-RELATED"/>
    <property type="match status" value="1"/>
</dbReference>
<dbReference type="PANTHER" id="PTHR46696">
    <property type="entry name" value="P450, PUTATIVE (EUROFUNG)-RELATED"/>
    <property type="match status" value="1"/>
</dbReference>
<dbReference type="InterPro" id="IPR017972">
    <property type="entry name" value="Cyt_P450_CS"/>
</dbReference>
<dbReference type="FunFam" id="1.10.630.10:FF:000018">
    <property type="entry name" value="Cytochrome P450 monooxygenase"/>
    <property type="match status" value="1"/>
</dbReference>
<dbReference type="SUPFAM" id="SSF48264">
    <property type="entry name" value="Cytochrome P450"/>
    <property type="match status" value="1"/>
</dbReference>
<keyword evidence="10" id="KW-1185">Reference proteome</keyword>
<protein>
    <submittedName>
        <fullName evidence="9">Cytochrome P450</fullName>
    </submittedName>
</protein>
<accession>A0A7L4YP49</accession>
<dbReference type="GO" id="GO:0020037">
    <property type="term" value="F:heme binding"/>
    <property type="evidence" value="ECO:0007669"/>
    <property type="project" value="InterPro"/>
</dbReference>
<dbReference type="EMBL" id="CP047156">
    <property type="protein sequence ID" value="QHC01055.1"/>
    <property type="molecule type" value="Genomic_DNA"/>
</dbReference>
<organism evidence="9 10">
    <name type="scientific">Epidermidibacterium keratini</name>
    <dbReference type="NCBI Taxonomy" id="1891644"/>
    <lineage>
        <taxon>Bacteria</taxon>
        <taxon>Bacillati</taxon>
        <taxon>Actinomycetota</taxon>
        <taxon>Actinomycetes</taxon>
        <taxon>Sporichthyales</taxon>
        <taxon>Sporichthyaceae</taxon>
        <taxon>Epidermidibacterium</taxon>
    </lineage>
</organism>
<keyword evidence="6 7" id="KW-0503">Monooxygenase</keyword>
<dbReference type="Pfam" id="PF00067">
    <property type="entry name" value="p450"/>
    <property type="match status" value="1"/>
</dbReference>
<dbReference type="AlphaFoldDB" id="A0A7L4YP49"/>
<evidence type="ECO:0000256" key="8">
    <source>
        <dbReference type="SAM" id="MobiDB-lite"/>
    </source>
</evidence>
<dbReference type="Proteomes" id="UP000463857">
    <property type="component" value="Chromosome"/>
</dbReference>
<evidence type="ECO:0000256" key="7">
    <source>
        <dbReference type="RuleBase" id="RU000461"/>
    </source>
</evidence>
<dbReference type="InterPro" id="IPR001128">
    <property type="entry name" value="Cyt_P450"/>
</dbReference>
<evidence type="ECO:0000256" key="3">
    <source>
        <dbReference type="ARBA" id="ARBA00022723"/>
    </source>
</evidence>
<dbReference type="GO" id="GO:0005506">
    <property type="term" value="F:iron ion binding"/>
    <property type="evidence" value="ECO:0007669"/>
    <property type="project" value="InterPro"/>
</dbReference>
<dbReference type="Gene3D" id="1.10.630.10">
    <property type="entry name" value="Cytochrome P450"/>
    <property type="match status" value="1"/>
</dbReference>
<feature type="region of interest" description="Disordered" evidence="8">
    <location>
        <begin position="1"/>
        <end position="24"/>
    </location>
</feature>
<evidence type="ECO:0000313" key="10">
    <source>
        <dbReference type="Proteomes" id="UP000463857"/>
    </source>
</evidence>
<keyword evidence="5 7" id="KW-0408">Iron</keyword>
<dbReference type="InterPro" id="IPR002397">
    <property type="entry name" value="Cyt_P450_B"/>
</dbReference>
<dbReference type="OrthoDB" id="3599725at2"/>
<dbReference type="PRINTS" id="PR00359">
    <property type="entry name" value="BP450"/>
</dbReference>
<reference evidence="9 10" key="1">
    <citation type="journal article" date="2018" name="Int. J. Syst. Evol. Microbiol.">
        <title>Epidermidibacterium keratini gen. nov., sp. nov., a member of the family Sporichthyaceae, isolated from keratin epidermis.</title>
        <authorList>
            <person name="Lee D.G."/>
            <person name="Trujillo M.E."/>
            <person name="Kang S."/>
            <person name="Nam J.J."/>
            <person name="Kim Y.J."/>
        </authorList>
    </citation>
    <scope>NUCLEOTIDE SEQUENCE [LARGE SCALE GENOMIC DNA]</scope>
    <source>
        <strain evidence="9 10">EPI-7</strain>
    </source>
</reference>
<dbReference type="GO" id="GO:0004497">
    <property type="term" value="F:monooxygenase activity"/>
    <property type="evidence" value="ECO:0007669"/>
    <property type="project" value="UniProtKB-KW"/>
</dbReference>
<evidence type="ECO:0000256" key="5">
    <source>
        <dbReference type="ARBA" id="ARBA00023004"/>
    </source>
</evidence>
<evidence type="ECO:0000256" key="4">
    <source>
        <dbReference type="ARBA" id="ARBA00023002"/>
    </source>
</evidence>
<evidence type="ECO:0000256" key="1">
    <source>
        <dbReference type="ARBA" id="ARBA00010617"/>
    </source>
</evidence>
<dbReference type="PROSITE" id="PS00086">
    <property type="entry name" value="CYTOCHROME_P450"/>
    <property type="match status" value="1"/>
</dbReference>
<keyword evidence="4 7" id="KW-0560">Oxidoreductase</keyword>
<name>A0A7L4YP49_9ACTN</name>
<dbReference type="RefSeq" id="WP_159546149.1">
    <property type="nucleotide sequence ID" value="NZ_CP047156.1"/>
</dbReference>
<dbReference type="InterPro" id="IPR036396">
    <property type="entry name" value="Cyt_P450_sf"/>
</dbReference>
<proteinExistence type="inferred from homology"/>
<gene>
    <name evidence="9" type="ORF">EK0264_12645</name>
</gene>
<evidence type="ECO:0000313" key="9">
    <source>
        <dbReference type="EMBL" id="QHC01055.1"/>
    </source>
</evidence>
<keyword evidence="2 7" id="KW-0349">Heme</keyword>
<evidence type="ECO:0000256" key="6">
    <source>
        <dbReference type="ARBA" id="ARBA00023033"/>
    </source>
</evidence>
<evidence type="ECO:0000256" key="2">
    <source>
        <dbReference type="ARBA" id="ARBA00022617"/>
    </source>
</evidence>
<comment type="similarity">
    <text evidence="1 7">Belongs to the cytochrome P450 family.</text>
</comment>
<sequence length="413" mass="46625">MTSEVGYGSTPSSDGPVSDWQTDFDHADSAYNRNAPEIWDELRSQCPVAHSERYGGAWLPVTHEHVREIAYDTDNFTSLQVVVTKSRIDPSLAPVGTAPPISSDPPFHKHARKLLLAPFRPDQIAPWEDEVRAICRQRIGDFGDIEPGETVIDAATQYAQHIPPAVISRMLGFPPEDDEKFRGFIHAVLEQVNLDPEVRRETFVDLDAYLDEQIEDHRAHPRDDLTSYLLNAQIGDQQLSHEHVRGSIALLLIAGIDTTWSAIGSSLWHLAQNPADVDRLRAEPELMTFALEEFLRAYAPVTMARLVRDDYDFHGRSMKAGEWVLLPFPAANRDPEFIDNADKFTIDRKENRHSAFGLGIHRCLGSNLARLELRVAIEEFVARFDSFELADPDAVRWSLGQIRGPRELPIRIN</sequence>
<keyword evidence="3 7" id="KW-0479">Metal-binding</keyword>
<dbReference type="KEGG" id="eke:EK0264_12645"/>
<feature type="compositionally biased region" description="Polar residues" evidence="8">
    <location>
        <begin position="1"/>
        <end position="21"/>
    </location>
</feature>